<evidence type="ECO:0000256" key="15">
    <source>
        <dbReference type="ARBA" id="ARBA00022871"/>
    </source>
</evidence>
<feature type="compositionally biased region" description="Basic and acidic residues" evidence="20">
    <location>
        <begin position="400"/>
        <end position="410"/>
    </location>
</feature>
<evidence type="ECO:0000256" key="6">
    <source>
        <dbReference type="ARBA" id="ARBA00022553"/>
    </source>
</evidence>
<keyword evidence="9 18" id="KW-0547">Nucleotide-binding</keyword>
<evidence type="ECO:0000259" key="21">
    <source>
        <dbReference type="PROSITE" id="PS50011"/>
    </source>
</evidence>
<dbReference type="SMART" id="SM00220">
    <property type="entry name" value="S_TKc"/>
    <property type="match status" value="1"/>
</dbReference>
<keyword evidence="8" id="KW-0479">Metal-binding</keyword>
<dbReference type="GO" id="GO:0050321">
    <property type="term" value="F:tau-protein kinase activity"/>
    <property type="evidence" value="ECO:0007669"/>
    <property type="project" value="TreeGrafter"/>
</dbReference>
<evidence type="ECO:0000256" key="9">
    <source>
        <dbReference type="ARBA" id="ARBA00022741"/>
    </source>
</evidence>
<comment type="catalytic activity">
    <reaction evidence="17">
        <text>L-seryl-[protein] + ATP = O-phospho-L-seryl-[protein] + ADP + H(+)</text>
        <dbReference type="Rhea" id="RHEA:17989"/>
        <dbReference type="Rhea" id="RHEA-COMP:9863"/>
        <dbReference type="Rhea" id="RHEA-COMP:11604"/>
        <dbReference type="ChEBI" id="CHEBI:15378"/>
        <dbReference type="ChEBI" id="CHEBI:29999"/>
        <dbReference type="ChEBI" id="CHEBI:30616"/>
        <dbReference type="ChEBI" id="CHEBI:83421"/>
        <dbReference type="ChEBI" id="CHEBI:456216"/>
        <dbReference type="EC" id="2.7.11.1"/>
    </reaction>
</comment>
<dbReference type="GO" id="GO:0030154">
    <property type="term" value="P:cell differentiation"/>
    <property type="evidence" value="ECO:0007669"/>
    <property type="project" value="UniProtKB-KW"/>
</dbReference>
<reference evidence="22" key="2">
    <citation type="submission" date="2025-09" db="UniProtKB">
        <authorList>
            <consortium name="Ensembl"/>
        </authorList>
    </citation>
    <scope>IDENTIFICATION</scope>
</reference>
<dbReference type="SUPFAM" id="SSF56112">
    <property type="entry name" value="Protein kinase-like (PK-like)"/>
    <property type="match status" value="1"/>
</dbReference>
<keyword evidence="6" id="KW-0597">Phosphoprotein</keyword>
<keyword evidence="15" id="KW-0744">Spermatogenesis</keyword>
<evidence type="ECO:0000256" key="12">
    <source>
        <dbReference type="ARBA" id="ARBA00022840"/>
    </source>
</evidence>
<keyword evidence="7" id="KW-0808">Transferase</keyword>
<dbReference type="PROSITE" id="PS50011">
    <property type="entry name" value="PROTEIN_KINASE_DOM"/>
    <property type="match status" value="1"/>
</dbReference>
<keyword evidence="13" id="KW-0460">Magnesium</keyword>
<dbReference type="GO" id="GO:0000226">
    <property type="term" value="P:microtubule cytoskeleton organization"/>
    <property type="evidence" value="ECO:0007669"/>
    <property type="project" value="TreeGrafter"/>
</dbReference>
<evidence type="ECO:0000256" key="5">
    <source>
        <dbReference type="ARBA" id="ARBA00022527"/>
    </source>
</evidence>
<proteinExistence type="inferred from homology"/>
<dbReference type="Gene3D" id="1.10.510.10">
    <property type="entry name" value="Transferase(Phosphotransferase) domain 1"/>
    <property type="match status" value="1"/>
</dbReference>
<evidence type="ECO:0000256" key="19">
    <source>
        <dbReference type="RuleBase" id="RU000304"/>
    </source>
</evidence>
<evidence type="ECO:0000256" key="16">
    <source>
        <dbReference type="ARBA" id="ARBA00047899"/>
    </source>
</evidence>
<comment type="catalytic activity">
    <reaction evidence="16">
        <text>L-threonyl-[protein] + ATP = O-phospho-L-threonyl-[protein] + ADP + H(+)</text>
        <dbReference type="Rhea" id="RHEA:46608"/>
        <dbReference type="Rhea" id="RHEA-COMP:11060"/>
        <dbReference type="Rhea" id="RHEA-COMP:11605"/>
        <dbReference type="ChEBI" id="CHEBI:15378"/>
        <dbReference type="ChEBI" id="CHEBI:30013"/>
        <dbReference type="ChEBI" id="CHEBI:30616"/>
        <dbReference type="ChEBI" id="CHEBI:61977"/>
        <dbReference type="ChEBI" id="CHEBI:456216"/>
        <dbReference type="EC" id="2.7.11.1"/>
    </reaction>
</comment>
<dbReference type="PROSITE" id="PS00107">
    <property type="entry name" value="PROTEIN_KINASE_ATP"/>
    <property type="match status" value="1"/>
</dbReference>
<evidence type="ECO:0000256" key="1">
    <source>
        <dbReference type="ARBA" id="ARBA00001946"/>
    </source>
</evidence>
<evidence type="ECO:0000256" key="11">
    <source>
        <dbReference type="ARBA" id="ARBA00022782"/>
    </source>
</evidence>
<evidence type="ECO:0000256" key="3">
    <source>
        <dbReference type="ARBA" id="ARBA00012513"/>
    </source>
</evidence>
<evidence type="ECO:0000313" key="22">
    <source>
        <dbReference type="Ensembl" id="ENSHBUP00000020129.1"/>
    </source>
</evidence>
<dbReference type="GO" id="GO:0005737">
    <property type="term" value="C:cytoplasm"/>
    <property type="evidence" value="ECO:0007669"/>
    <property type="project" value="TreeGrafter"/>
</dbReference>
<keyword evidence="10" id="KW-0418">Kinase</keyword>
<dbReference type="Proteomes" id="UP000264840">
    <property type="component" value="Unplaced"/>
</dbReference>
<name>A0A3Q2WEL2_HAPBU</name>
<keyword evidence="14" id="KW-0832">Ubl conjugation</keyword>
<dbReference type="InterPro" id="IPR008271">
    <property type="entry name" value="Ser/Thr_kinase_AS"/>
</dbReference>
<keyword evidence="4" id="KW-0217">Developmental protein</keyword>
<dbReference type="PROSITE" id="PS00108">
    <property type="entry name" value="PROTEIN_KINASE_ST"/>
    <property type="match status" value="1"/>
</dbReference>
<evidence type="ECO:0000256" key="4">
    <source>
        <dbReference type="ARBA" id="ARBA00022473"/>
    </source>
</evidence>
<evidence type="ECO:0000256" key="2">
    <source>
        <dbReference type="ARBA" id="ARBA00006692"/>
    </source>
</evidence>
<feature type="region of interest" description="Disordered" evidence="20">
    <location>
        <begin position="362"/>
        <end position="434"/>
    </location>
</feature>
<keyword evidence="11" id="KW-0221">Differentiation</keyword>
<dbReference type="GO" id="GO:0000287">
    <property type="term" value="F:magnesium ion binding"/>
    <property type="evidence" value="ECO:0007669"/>
    <property type="project" value="UniProtKB-ARBA"/>
</dbReference>
<feature type="compositionally biased region" description="Polar residues" evidence="20">
    <location>
        <begin position="385"/>
        <end position="394"/>
    </location>
</feature>
<keyword evidence="12 18" id="KW-0067">ATP-binding</keyword>
<dbReference type="EC" id="2.7.11.1" evidence="3"/>
<evidence type="ECO:0000256" key="13">
    <source>
        <dbReference type="ARBA" id="ARBA00022842"/>
    </source>
</evidence>
<evidence type="ECO:0000256" key="10">
    <source>
        <dbReference type="ARBA" id="ARBA00022777"/>
    </source>
</evidence>
<evidence type="ECO:0000256" key="7">
    <source>
        <dbReference type="ARBA" id="ARBA00022679"/>
    </source>
</evidence>
<dbReference type="InterPro" id="IPR000719">
    <property type="entry name" value="Prot_kinase_dom"/>
</dbReference>
<evidence type="ECO:0000256" key="18">
    <source>
        <dbReference type="PROSITE-ProRule" id="PRU10141"/>
    </source>
</evidence>
<feature type="domain" description="Protein kinase" evidence="21">
    <location>
        <begin position="94"/>
        <end position="353"/>
    </location>
</feature>
<feature type="binding site" evidence="18">
    <location>
        <position position="123"/>
    </location>
    <ligand>
        <name>ATP</name>
        <dbReference type="ChEBI" id="CHEBI:30616"/>
    </ligand>
</feature>
<reference evidence="22" key="1">
    <citation type="submission" date="2025-08" db="UniProtKB">
        <authorList>
            <consortium name="Ensembl"/>
        </authorList>
    </citation>
    <scope>IDENTIFICATION</scope>
</reference>
<dbReference type="InterPro" id="IPR011009">
    <property type="entry name" value="Kinase-like_dom_sf"/>
</dbReference>
<protein>
    <recommendedName>
        <fullName evidence="3">non-specific serine/threonine protein kinase</fullName>
        <ecNumber evidence="3">2.7.11.1</ecNumber>
    </recommendedName>
</protein>
<dbReference type="GO" id="GO:0005524">
    <property type="term" value="F:ATP binding"/>
    <property type="evidence" value="ECO:0007669"/>
    <property type="project" value="UniProtKB-UniRule"/>
</dbReference>
<dbReference type="AlphaFoldDB" id="A0A3Q2WEL2"/>
<dbReference type="Pfam" id="PF00069">
    <property type="entry name" value="Pkinase"/>
    <property type="match status" value="1"/>
</dbReference>
<organism evidence="22 23">
    <name type="scientific">Haplochromis burtoni</name>
    <name type="common">Burton's mouthbrooder</name>
    <name type="synonym">Chromis burtoni</name>
    <dbReference type="NCBI Taxonomy" id="8153"/>
    <lineage>
        <taxon>Eukaryota</taxon>
        <taxon>Metazoa</taxon>
        <taxon>Chordata</taxon>
        <taxon>Craniata</taxon>
        <taxon>Vertebrata</taxon>
        <taxon>Euteleostomi</taxon>
        <taxon>Actinopterygii</taxon>
        <taxon>Neopterygii</taxon>
        <taxon>Teleostei</taxon>
        <taxon>Neoteleostei</taxon>
        <taxon>Acanthomorphata</taxon>
        <taxon>Ovalentaria</taxon>
        <taxon>Cichlomorphae</taxon>
        <taxon>Cichliformes</taxon>
        <taxon>Cichlidae</taxon>
        <taxon>African cichlids</taxon>
        <taxon>Pseudocrenilabrinae</taxon>
        <taxon>Haplochromini</taxon>
        <taxon>Haplochromis</taxon>
    </lineage>
</organism>
<keyword evidence="5 19" id="KW-0723">Serine/threonine-protein kinase</keyword>
<dbReference type="GeneTree" id="ENSGT00940000162226"/>
<comment type="cofactor">
    <cofactor evidence="1">
        <name>Mg(2+)</name>
        <dbReference type="ChEBI" id="CHEBI:18420"/>
    </cofactor>
</comment>
<evidence type="ECO:0000256" key="17">
    <source>
        <dbReference type="ARBA" id="ARBA00048679"/>
    </source>
</evidence>
<keyword evidence="23" id="KW-1185">Reference proteome</keyword>
<evidence type="ECO:0000256" key="14">
    <source>
        <dbReference type="ARBA" id="ARBA00022843"/>
    </source>
</evidence>
<dbReference type="InterPro" id="IPR017441">
    <property type="entry name" value="Protein_kinase_ATP_BS"/>
</dbReference>
<dbReference type="PANTHER" id="PTHR24346:SF102">
    <property type="entry name" value="TESTIS-SPECIFIC SERINE_THREONINE-PROTEIN KINASE 1"/>
    <property type="match status" value="1"/>
</dbReference>
<sequence length="434" mass="48509">NHVMQSRTAGPSLVFAFAATCRSGCSQSGYRDVIDPAGLQHLSSLTCKYTMHTFIIFNCLHTKHVTQMKPHITESANSAATATMDKRFMESRGYQYKGRLGQGMFGEVVKAYSTQMKKMVAIKVTDISKCTSVYIEKFLPHEKGVLETLDHPNIVKTHEIFESPKGTVYMVMELCVKGDLLNYINSKLALPERFSHKLFSQLCRAVEYLHSRNVAHRDLKCENLFLDAKYNLKVGDFGLSKTLTYVDGRVVLSRTFCGTSLYAAPEVLHSIPYDPKVSDVWSMGVVLYMMLYGSVPFNCSNVKKQAQLQKKRRFNFPKDPPVSPEAKDLIRRILHPIVEQRLKVSDILASAWISKEPVEKCDRASTSAAATPPVGSSWDAEEGPSTPQKPNNHMSPYEQHFGDSGKEKLPFNRKKPPAEPGSGRGGAICCDWLG</sequence>
<dbReference type="PANTHER" id="PTHR24346">
    <property type="entry name" value="MAP/MICROTUBULE AFFINITY-REGULATING KINASE"/>
    <property type="match status" value="1"/>
</dbReference>
<dbReference type="GO" id="GO:0007283">
    <property type="term" value="P:spermatogenesis"/>
    <property type="evidence" value="ECO:0007669"/>
    <property type="project" value="UniProtKB-KW"/>
</dbReference>
<dbReference type="GO" id="GO:0035556">
    <property type="term" value="P:intracellular signal transduction"/>
    <property type="evidence" value="ECO:0007669"/>
    <property type="project" value="TreeGrafter"/>
</dbReference>
<accession>A0A3Q2WEL2</accession>
<evidence type="ECO:0000256" key="20">
    <source>
        <dbReference type="SAM" id="MobiDB-lite"/>
    </source>
</evidence>
<evidence type="ECO:0000313" key="23">
    <source>
        <dbReference type="Proteomes" id="UP000264840"/>
    </source>
</evidence>
<comment type="similarity">
    <text evidence="2">Belongs to the protein kinase superfamily. CAMK Ser/Thr protein kinase family.</text>
</comment>
<dbReference type="FunFam" id="1.10.510.10:FF:000658">
    <property type="entry name" value="Protein CBG12184"/>
    <property type="match status" value="1"/>
</dbReference>
<evidence type="ECO:0000256" key="8">
    <source>
        <dbReference type="ARBA" id="ARBA00022723"/>
    </source>
</evidence>
<dbReference type="STRING" id="8153.ENSHBUP00000020129"/>
<dbReference type="Ensembl" id="ENSHBUT00000029664.1">
    <property type="protein sequence ID" value="ENSHBUP00000020129.1"/>
    <property type="gene ID" value="ENSHBUG00000022403.1"/>
</dbReference>